<evidence type="ECO:0000313" key="2">
    <source>
        <dbReference type="Proteomes" id="UP000441754"/>
    </source>
</evidence>
<protein>
    <submittedName>
        <fullName evidence="1">Toxin-antitoxin system YwqK family antitoxin</fullName>
    </submittedName>
</protein>
<gene>
    <name evidence="1" type="ORF">GJJ30_19935</name>
</gene>
<accession>A0A7K0EPC9</accession>
<dbReference type="OrthoDB" id="959177at2"/>
<dbReference type="RefSeq" id="WP_154176929.1">
    <property type="nucleotide sequence ID" value="NZ_WJXZ01000012.1"/>
</dbReference>
<reference evidence="1 2" key="1">
    <citation type="journal article" date="2018" name="Antonie Van Leeuwenhoek">
        <title>Larkinella terrae sp. nov., isolated from soil on Jeju Island, South Korea.</title>
        <authorList>
            <person name="Ten L.N."/>
            <person name="Jeon J."/>
            <person name="Park S.J."/>
            <person name="Park S."/>
            <person name="Lee S.Y."/>
            <person name="Kim M.K."/>
            <person name="Jung H.Y."/>
        </authorList>
    </citation>
    <scope>NUCLEOTIDE SEQUENCE [LARGE SCALE GENOMIC DNA]</scope>
    <source>
        <strain evidence="1 2">KCTC 52001</strain>
    </source>
</reference>
<dbReference type="EMBL" id="WJXZ01000012">
    <property type="protein sequence ID" value="MRS63582.1"/>
    <property type="molecule type" value="Genomic_DNA"/>
</dbReference>
<dbReference type="Proteomes" id="UP000441754">
    <property type="component" value="Unassembled WGS sequence"/>
</dbReference>
<evidence type="ECO:0000313" key="1">
    <source>
        <dbReference type="EMBL" id="MRS63582.1"/>
    </source>
</evidence>
<organism evidence="1 2">
    <name type="scientific">Larkinella terrae</name>
    <dbReference type="NCBI Taxonomy" id="2025311"/>
    <lineage>
        <taxon>Bacteria</taxon>
        <taxon>Pseudomonadati</taxon>
        <taxon>Bacteroidota</taxon>
        <taxon>Cytophagia</taxon>
        <taxon>Cytophagales</taxon>
        <taxon>Spirosomataceae</taxon>
        <taxon>Larkinella</taxon>
    </lineage>
</organism>
<proteinExistence type="predicted"/>
<dbReference type="Gene3D" id="3.90.930.1">
    <property type="match status" value="1"/>
</dbReference>
<dbReference type="AlphaFoldDB" id="A0A7K0EPC9"/>
<dbReference type="SUPFAM" id="SSF82185">
    <property type="entry name" value="Histone H3 K4-specific methyltransferase SET7/9 N-terminal domain"/>
    <property type="match status" value="1"/>
</dbReference>
<keyword evidence="2" id="KW-1185">Reference proteome</keyword>
<comment type="caution">
    <text evidence="1">The sequence shown here is derived from an EMBL/GenBank/DDBJ whole genome shotgun (WGS) entry which is preliminary data.</text>
</comment>
<name>A0A7K0EPC9_9BACT</name>
<sequence>MERRARTPDSPLALLVFVVVQLVSCTGEFARNRLPLNIDSVAVSQKNGRCYRDEKPFTGSLFRLNDHADTVFLYQYRNGREHGIQKVWYFKGRLQEVRLFNNGEKEGRHVGYWKNGKKRFEYLFERDLFNGIQKEWHANGRRFKHMQYRAGYEQGLQQIWDTDGAIIANYEARNGRNYGNIGRKNCRSVWQNDSVRVAAE</sequence>